<evidence type="ECO:0000313" key="2">
    <source>
        <dbReference type="EMBL" id="KAK7233193.1"/>
    </source>
</evidence>
<feature type="compositionally biased region" description="Basic and acidic residues" evidence="1">
    <location>
        <begin position="25"/>
        <end position="39"/>
    </location>
</feature>
<dbReference type="Proteomes" id="UP001363151">
    <property type="component" value="Unassembled WGS sequence"/>
</dbReference>
<proteinExistence type="predicted"/>
<accession>A0ABR1FLT4</accession>
<sequence>MADAQPPPKKLKVGAFAAMLKKRHDREQKEEAEAREKASKPLPAPKPRGPAPKDLKQRPKTWDPLGGAVDTTNTSHPMGQYRGAWIGVEESDPDAEPLPAQRRPTGRPPAGYRWDPCAGPVVPCQGHAAGVYQGKYVNDDDTHSSSDEEQDAQEVEMVGSRSRATMSAPAVKQRGPYVYAPGRHPSVIMKQLHAAFREKLVEDARAAGFEFGNCETCNDPVIVGWNSTLSYKMLTKRFKGQKLVSRLGGRLCRICYSRARAAGDLPEMKNSKRMQILATEVREKLFAAESSDDEEQPEDQDRLQPITMKTRSMPVGSSLPSVEQSIAKERKRKRRERAAVQLTRVLKSTGAVADAAEEFKAQVKKTRGAARKAAELGA</sequence>
<feature type="region of interest" description="Disordered" evidence="1">
    <location>
        <begin position="1"/>
        <end position="107"/>
    </location>
</feature>
<protein>
    <submittedName>
        <fullName evidence="2">Uncharacterized protein</fullName>
    </submittedName>
</protein>
<name>A0ABR1FLT4_AURAN</name>
<evidence type="ECO:0000256" key="1">
    <source>
        <dbReference type="SAM" id="MobiDB-lite"/>
    </source>
</evidence>
<keyword evidence="3" id="KW-1185">Reference proteome</keyword>
<organism evidence="2 3">
    <name type="scientific">Aureococcus anophagefferens</name>
    <name type="common">Harmful bloom alga</name>
    <dbReference type="NCBI Taxonomy" id="44056"/>
    <lineage>
        <taxon>Eukaryota</taxon>
        <taxon>Sar</taxon>
        <taxon>Stramenopiles</taxon>
        <taxon>Ochrophyta</taxon>
        <taxon>Pelagophyceae</taxon>
        <taxon>Pelagomonadales</taxon>
        <taxon>Pelagomonadaceae</taxon>
        <taxon>Aureococcus</taxon>
    </lineage>
</organism>
<comment type="caution">
    <text evidence="2">The sequence shown here is derived from an EMBL/GenBank/DDBJ whole genome shotgun (WGS) entry which is preliminary data.</text>
</comment>
<feature type="region of interest" description="Disordered" evidence="1">
    <location>
        <begin position="287"/>
        <end position="338"/>
    </location>
</feature>
<dbReference type="EMBL" id="JBBJCI010000363">
    <property type="protein sequence ID" value="KAK7233193.1"/>
    <property type="molecule type" value="Genomic_DNA"/>
</dbReference>
<feature type="compositionally biased region" description="Basic and acidic residues" evidence="1">
    <location>
        <begin position="51"/>
        <end position="61"/>
    </location>
</feature>
<gene>
    <name evidence="2" type="ORF">SO694_00038030</name>
</gene>
<evidence type="ECO:0000313" key="3">
    <source>
        <dbReference type="Proteomes" id="UP001363151"/>
    </source>
</evidence>
<reference evidence="2 3" key="1">
    <citation type="submission" date="2024-03" db="EMBL/GenBank/DDBJ databases">
        <title>Aureococcus anophagefferens CCMP1851 and Kratosvirus quantuckense: Draft genome of a second virus-susceptible host strain in the model system.</title>
        <authorList>
            <person name="Chase E."/>
            <person name="Truchon A.R."/>
            <person name="Schepens W."/>
            <person name="Wilhelm S.W."/>
        </authorList>
    </citation>
    <scope>NUCLEOTIDE SEQUENCE [LARGE SCALE GENOMIC DNA]</scope>
    <source>
        <strain evidence="2 3">CCMP1851</strain>
    </source>
</reference>